<keyword evidence="3" id="KW-1185">Reference proteome</keyword>
<dbReference type="Proteomes" id="UP000467385">
    <property type="component" value="Chromosome"/>
</dbReference>
<accession>A0A7I7YGA3</accession>
<evidence type="ECO:0000313" key="3">
    <source>
        <dbReference type="Proteomes" id="UP000467385"/>
    </source>
</evidence>
<organism evidence="2 3">
    <name type="scientific">Mycobacterium conspicuum</name>
    <dbReference type="NCBI Taxonomy" id="44010"/>
    <lineage>
        <taxon>Bacteria</taxon>
        <taxon>Bacillati</taxon>
        <taxon>Actinomycetota</taxon>
        <taxon>Actinomycetes</taxon>
        <taxon>Mycobacteriales</taxon>
        <taxon>Mycobacteriaceae</taxon>
        <taxon>Mycobacterium</taxon>
    </lineage>
</organism>
<keyword evidence="1" id="KW-0175">Coiled coil</keyword>
<name>A0A7I7YGA3_9MYCO</name>
<dbReference type="AlphaFoldDB" id="A0A7I7YGA3"/>
<dbReference type="EMBL" id="AP022613">
    <property type="protein sequence ID" value="BBZ39901.1"/>
    <property type="molecule type" value="Genomic_DNA"/>
</dbReference>
<protein>
    <submittedName>
        <fullName evidence="2">Uncharacterized protein</fullName>
    </submittedName>
</protein>
<sequence>MSRAAVARRGRKNQMALIPGIPGLTEMRETAEEAIGLLRRAVAALEKLAAEQERTNDLFAEVNEVALAPVRNITER</sequence>
<reference evidence="2 3" key="1">
    <citation type="journal article" date="2019" name="Emerg. Microbes Infect.">
        <title>Comprehensive subspecies identification of 175 nontuberculous mycobacteria species based on 7547 genomic profiles.</title>
        <authorList>
            <person name="Matsumoto Y."/>
            <person name="Kinjo T."/>
            <person name="Motooka D."/>
            <person name="Nabeya D."/>
            <person name="Jung N."/>
            <person name="Uechi K."/>
            <person name="Horii T."/>
            <person name="Iida T."/>
            <person name="Fujita J."/>
            <person name="Nakamura S."/>
        </authorList>
    </citation>
    <scope>NUCLEOTIDE SEQUENCE [LARGE SCALE GENOMIC DNA]</scope>
    <source>
        <strain evidence="2 3">JCM 14738</strain>
    </source>
</reference>
<evidence type="ECO:0000313" key="2">
    <source>
        <dbReference type="EMBL" id="BBZ39901.1"/>
    </source>
</evidence>
<gene>
    <name evidence="2" type="ORF">MCNS_29640</name>
</gene>
<proteinExistence type="predicted"/>
<feature type="coiled-coil region" evidence="1">
    <location>
        <begin position="28"/>
        <end position="55"/>
    </location>
</feature>
<evidence type="ECO:0000256" key="1">
    <source>
        <dbReference type="SAM" id="Coils"/>
    </source>
</evidence>